<proteinExistence type="predicted"/>
<dbReference type="PANTHER" id="PTHR14024">
    <property type="entry name" value="PERILIPIN"/>
    <property type="match status" value="1"/>
</dbReference>
<keyword evidence="3" id="KW-1185">Reference proteome</keyword>
<dbReference type="STRING" id="1314777.A0A164N1X4"/>
<dbReference type="GO" id="GO:0019915">
    <property type="term" value="P:lipid storage"/>
    <property type="evidence" value="ECO:0007669"/>
    <property type="project" value="TreeGrafter"/>
</dbReference>
<dbReference type="Proteomes" id="UP000076722">
    <property type="component" value="Unassembled WGS sequence"/>
</dbReference>
<name>A0A164N1X4_9AGAM</name>
<dbReference type="GO" id="GO:0005811">
    <property type="term" value="C:lipid droplet"/>
    <property type="evidence" value="ECO:0007669"/>
    <property type="project" value="TreeGrafter"/>
</dbReference>
<dbReference type="AlphaFoldDB" id="A0A164N1X4"/>
<dbReference type="EMBL" id="KV419453">
    <property type="protein sequence ID" value="KZS87272.1"/>
    <property type="molecule type" value="Genomic_DNA"/>
</dbReference>
<accession>A0A164N1X4</accession>
<gene>
    <name evidence="2" type="ORF">SISNIDRAFT_447029</name>
</gene>
<dbReference type="GO" id="GO:0010890">
    <property type="term" value="P:positive regulation of triglyceride storage"/>
    <property type="evidence" value="ECO:0007669"/>
    <property type="project" value="TreeGrafter"/>
</dbReference>
<dbReference type="OrthoDB" id="376826at2759"/>
<evidence type="ECO:0000313" key="3">
    <source>
        <dbReference type="Proteomes" id="UP000076722"/>
    </source>
</evidence>
<sequence>MSTETITAPAAAPELSIFHRVYSIPIVADSLATIHSSLSNNSYTRSPYVAAQSLGGKAYSFSEPIQARLAPVLTRADGLANKGLDVVESRYPYPFQTPTQDIYRDIKQNTDQAVDVANKTIDLRIRTPAYGIAQGLDQRLAPLVDQYAVVLTRFAGQQPQSPVSSTPESTELATSSSQVERAYRLTVDLRDQIYNLSSDQLKQLQTQNAYVQRATETIHNLNGLLASSYSNIRGKGVSLGKETQSRIQVLSHNLVQELEKIQAATASLPSHLQARLEPVQAGFKSTITEISTILRSDIPAGSRFNA</sequence>
<protein>
    <submittedName>
        <fullName evidence="2">Lipid droplet-associated perilipin protein</fullName>
    </submittedName>
</protein>
<reference evidence="2 3" key="1">
    <citation type="journal article" date="2016" name="Mol. Biol. Evol.">
        <title>Comparative Genomics of Early-Diverging Mushroom-Forming Fungi Provides Insights into the Origins of Lignocellulose Decay Capabilities.</title>
        <authorList>
            <person name="Nagy L.G."/>
            <person name="Riley R."/>
            <person name="Tritt A."/>
            <person name="Adam C."/>
            <person name="Daum C."/>
            <person name="Floudas D."/>
            <person name="Sun H."/>
            <person name="Yadav J.S."/>
            <person name="Pangilinan J."/>
            <person name="Larsson K.H."/>
            <person name="Matsuura K."/>
            <person name="Barry K."/>
            <person name="Labutti K."/>
            <person name="Kuo R."/>
            <person name="Ohm R.A."/>
            <person name="Bhattacharya S.S."/>
            <person name="Shirouzu T."/>
            <person name="Yoshinaga Y."/>
            <person name="Martin F.M."/>
            <person name="Grigoriev I.V."/>
            <person name="Hibbett D.S."/>
        </authorList>
    </citation>
    <scope>NUCLEOTIDE SEQUENCE [LARGE SCALE GENOMIC DNA]</scope>
    <source>
        <strain evidence="2 3">HHB9708</strain>
    </source>
</reference>
<feature type="region of interest" description="Disordered" evidence="1">
    <location>
        <begin position="158"/>
        <end position="177"/>
    </location>
</feature>
<organism evidence="2 3">
    <name type="scientific">Sistotremastrum niveocremeum HHB9708</name>
    <dbReference type="NCBI Taxonomy" id="1314777"/>
    <lineage>
        <taxon>Eukaryota</taxon>
        <taxon>Fungi</taxon>
        <taxon>Dikarya</taxon>
        <taxon>Basidiomycota</taxon>
        <taxon>Agaricomycotina</taxon>
        <taxon>Agaricomycetes</taxon>
        <taxon>Sistotremastrales</taxon>
        <taxon>Sistotremastraceae</taxon>
        <taxon>Sertulicium</taxon>
        <taxon>Sertulicium niveocremeum</taxon>
    </lineage>
</organism>
<evidence type="ECO:0000256" key="1">
    <source>
        <dbReference type="SAM" id="MobiDB-lite"/>
    </source>
</evidence>
<dbReference type="GO" id="GO:0005829">
    <property type="term" value="C:cytosol"/>
    <property type="evidence" value="ECO:0007669"/>
    <property type="project" value="TreeGrafter"/>
</dbReference>
<evidence type="ECO:0000313" key="2">
    <source>
        <dbReference type="EMBL" id="KZS87272.1"/>
    </source>
</evidence>
<dbReference type="PANTHER" id="PTHR14024:SF49">
    <property type="entry name" value="LIPID STORAGE DROPLETS SURFACE-BINDING PROTEIN 1"/>
    <property type="match status" value="1"/>
</dbReference>